<reference evidence="1" key="1">
    <citation type="journal article" date="2020" name="Stud. Mycol.">
        <title>101 Dothideomycetes genomes: a test case for predicting lifestyles and emergence of pathogens.</title>
        <authorList>
            <person name="Haridas S."/>
            <person name="Albert R."/>
            <person name="Binder M."/>
            <person name="Bloem J."/>
            <person name="Labutti K."/>
            <person name="Salamov A."/>
            <person name="Andreopoulos B."/>
            <person name="Baker S."/>
            <person name="Barry K."/>
            <person name="Bills G."/>
            <person name="Bluhm B."/>
            <person name="Cannon C."/>
            <person name="Castanera R."/>
            <person name="Culley D."/>
            <person name="Daum C."/>
            <person name="Ezra D."/>
            <person name="Gonzalez J."/>
            <person name="Henrissat B."/>
            <person name="Kuo A."/>
            <person name="Liang C."/>
            <person name="Lipzen A."/>
            <person name="Lutzoni F."/>
            <person name="Magnuson J."/>
            <person name="Mondo S."/>
            <person name="Nolan M."/>
            <person name="Ohm R."/>
            <person name="Pangilinan J."/>
            <person name="Park H.-J."/>
            <person name="Ramirez L."/>
            <person name="Alfaro M."/>
            <person name="Sun H."/>
            <person name="Tritt A."/>
            <person name="Yoshinaga Y."/>
            <person name="Zwiers L.-H."/>
            <person name="Turgeon B."/>
            <person name="Goodwin S."/>
            <person name="Spatafora J."/>
            <person name="Crous P."/>
            <person name="Grigoriev I."/>
        </authorList>
    </citation>
    <scope>NUCLEOTIDE SEQUENCE</scope>
    <source>
        <strain evidence="1">CBS 262.69</strain>
    </source>
</reference>
<accession>A0A6G1HS15</accession>
<sequence>MPRGMWLCLLQSRRPLRARQLTVSFLAFCPAVELSSKPQSLAFNLLVPLLHFHKSAIS</sequence>
<name>A0A6G1HS15_9PEZI</name>
<dbReference type="EMBL" id="ML996699">
    <property type="protein sequence ID" value="KAF2398629.1"/>
    <property type="molecule type" value="Genomic_DNA"/>
</dbReference>
<keyword evidence="2" id="KW-1185">Reference proteome</keyword>
<organism evidence="1 2">
    <name type="scientific">Trichodelitschia bisporula</name>
    <dbReference type="NCBI Taxonomy" id="703511"/>
    <lineage>
        <taxon>Eukaryota</taxon>
        <taxon>Fungi</taxon>
        <taxon>Dikarya</taxon>
        <taxon>Ascomycota</taxon>
        <taxon>Pezizomycotina</taxon>
        <taxon>Dothideomycetes</taxon>
        <taxon>Dothideomycetes incertae sedis</taxon>
        <taxon>Phaeotrichales</taxon>
        <taxon>Phaeotrichaceae</taxon>
        <taxon>Trichodelitschia</taxon>
    </lineage>
</organism>
<evidence type="ECO:0000313" key="1">
    <source>
        <dbReference type="EMBL" id="KAF2398629.1"/>
    </source>
</evidence>
<gene>
    <name evidence="1" type="ORF">EJ06DRAFT_531730</name>
</gene>
<dbReference type="Proteomes" id="UP000799640">
    <property type="component" value="Unassembled WGS sequence"/>
</dbReference>
<evidence type="ECO:0000313" key="2">
    <source>
        <dbReference type="Proteomes" id="UP000799640"/>
    </source>
</evidence>
<protein>
    <submittedName>
        <fullName evidence="1">Uncharacterized protein</fullName>
    </submittedName>
</protein>
<proteinExistence type="predicted"/>
<dbReference type="AlphaFoldDB" id="A0A6G1HS15"/>